<proteinExistence type="predicted"/>
<gene>
    <name evidence="1" type="ORF">K435DRAFT_775767</name>
</gene>
<evidence type="ECO:0000313" key="1">
    <source>
        <dbReference type="EMBL" id="THV02030.1"/>
    </source>
</evidence>
<sequence>MPTLNELVIEEMQDYGNQTVTQNLLQSLQVSVSSDIYIRSFSTRGALVPRLKDLTFKLKNLPKFDLNFFEMMVRSRWIPGSVRSQEVGVTCLHSFRLEVKGGEVEDTLMARSLINLRQSRGDRLRDEFSFVGSPAGTGHSSNQDGTNRDKSWSPFAKYL</sequence>
<evidence type="ECO:0000313" key="2">
    <source>
        <dbReference type="Proteomes" id="UP000297245"/>
    </source>
</evidence>
<name>A0A4S8MH77_DENBC</name>
<keyword evidence="2" id="KW-1185">Reference proteome</keyword>
<reference evidence="1 2" key="1">
    <citation type="journal article" date="2019" name="Nat. Ecol. Evol.">
        <title>Megaphylogeny resolves global patterns of mushroom evolution.</title>
        <authorList>
            <person name="Varga T."/>
            <person name="Krizsan K."/>
            <person name="Foldi C."/>
            <person name="Dima B."/>
            <person name="Sanchez-Garcia M."/>
            <person name="Sanchez-Ramirez S."/>
            <person name="Szollosi G.J."/>
            <person name="Szarkandi J.G."/>
            <person name="Papp V."/>
            <person name="Albert L."/>
            <person name="Andreopoulos W."/>
            <person name="Angelini C."/>
            <person name="Antonin V."/>
            <person name="Barry K.W."/>
            <person name="Bougher N.L."/>
            <person name="Buchanan P."/>
            <person name="Buyck B."/>
            <person name="Bense V."/>
            <person name="Catcheside P."/>
            <person name="Chovatia M."/>
            <person name="Cooper J."/>
            <person name="Damon W."/>
            <person name="Desjardin D."/>
            <person name="Finy P."/>
            <person name="Geml J."/>
            <person name="Haridas S."/>
            <person name="Hughes K."/>
            <person name="Justo A."/>
            <person name="Karasinski D."/>
            <person name="Kautmanova I."/>
            <person name="Kiss B."/>
            <person name="Kocsube S."/>
            <person name="Kotiranta H."/>
            <person name="LaButti K.M."/>
            <person name="Lechner B.E."/>
            <person name="Liimatainen K."/>
            <person name="Lipzen A."/>
            <person name="Lukacs Z."/>
            <person name="Mihaltcheva S."/>
            <person name="Morgado L.N."/>
            <person name="Niskanen T."/>
            <person name="Noordeloos M.E."/>
            <person name="Ohm R.A."/>
            <person name="Ortiz-Santana B."/>
            <person name="Ovrebo C."/>
            <person name="Racz N."/>
            <person name="Riley R."/>
            <person name="Savchenko A."/>
            <person name="Shiryaev A."/>
            <person name="Soop K."/>
            <person name="Spirin V."/>
            <person name="Szebenyi C."/>
            <person name="Tomsovsky M."/>
            <person name="Tulloss R.E."/>
            <person name="Uehling J."/>
            <person name="Grigoriev I.V."/>
            <person name="Vagvolgyi C."/>
            <person name="Papp T."/>
            <person name="Martin F.M."/>
            <person name="Miettinen O."/>
            <person name="Hibbett D.S."/>
            <person name="Nagy L.G."/>
        </authorList>
    </citation>
    <scope>NUCLEOTIDE SEQUENCE [LARGE SCALE GENOMIC DNA]</scope>
    <source>
        <strain evidence="1 2">CBS 962.96</strain>
    </source>
</reference>
<dbReference type="Proteomes" id="UP000297245">
    <property type="component" value="Unassembled WGS sequence"/>
</dbReference>
<protein>
    <submittedName>
        <fullName evidence="1">Uncharacterized protein</fullName>
    </submittedName>
</protein>
<accession>A0A4S8MH77</accession>
<dbReference type="AlphaFoldDB" id="A0A4S8MH77"/>
<organism evidence="1 2">
    <name type="scientific">Dendrothele bispora (strain CBS 962.96)</name>
    <dbReference type="NCBI Taxonomy" id="1314807"/>
    <lineage>
        <taxon>Eukaryota</taxon>
        <taxon>Fungi</taxon>
        <taxon>Dikarya</taxon>
        <taxon>Basidiomycota</taxon>
        <taxon>Agaricomycotina</taxon>
        <taxon>Agaricomycetes</taxon>
        <taxon>Agaricomycetidae</taxon>
        <taxon>Agaricales</taxon>
        <taxon>Agaricales incertae sedis</taxon>
        <taxon>Dendrothele</taxon>
    </lineage>
</organism>
<dbReference type="EMBL" id="ML179081">
    <property type="protein sequence ID" value="THV02030.1"/>
    <property type="molecule type" value="Genomic_DNA"/>
</dbReference>